<keyword evidence="5" id="KW-0539">Nucleus</keyword>
<dbReference type="PANTHER" id="PTHR48068:SF4">
    <property type="entry name" value="TATA-BOX BINDING PROTEIN ASSOCIATED FACTOR 9"/>
    <property type="match status" value="1"/>
</dbReference>
<evidence type="ECO:0008006" key="9">
    <source>
        <dbReference type="Google" id="ProtNLM"/>
    </source>
</evidence>
<dbReference type="EMBL" id="JAUCMV010000002">
    <property type="protein sequence ID" value="KAK0416367.1"/>
    <property type="molecule type" value="Genomic_DNA"/>
</dbReference>
<dbReference type="CDD" id="cd07979">
    <property type="entry name" value="HFD_TAF9"/>
    <property type="match status" value="1"/>
</dbReference>
<accession>A0AA39I4K9</accession>
<dbReference type="GO" id="GO:0016251">
    <property type="term" value="F:RNA polymerase II general transcription initiation factor activity"/>
    <property type="evidence" value="ECO:0007669"/>
    <property type="project" value="TreeGrafter"/>
</dbReference>
<sequence length="157" mass="17577">MCGARPKNDSSDASSGRRGEAPWLDSRDAMMVREILKSAGLEEDQYEPSLVNAMVGFAYNYTKTILLDARKINSHTHSPGRRPITEEDVRFAVEQNSNDKKEAHMRRMLHAIAAERNSIPLPAPKAVMTSGKIPLPTLQHCLLQNNFAYRNPGNFIN</sequence>
<dbReference type="GO" id="GO:0003713">
    <property type="term" value="F:transcription coactivator activity"/>
    <property type="evidence" value="ECO:0007669"/>
    <property type="project" value="TreeGrafter"/>
</dbReference>
<dbReference type="Proteomes" id="UP001175271">
    <property type="component" value="Unassembled WGS sequence"/>
</dbReference>
<evidence type="ECO:0000256" key="3">
    <source>
        <dbReference type="ARBA" id="ARBA00023015"/>
    </source>
</evidence>
<evidence type="ECO:0000256" key="6">
    <source>
        <dbReference type="SAM" id="MobiDB-lite"/>
    </source>
</evidence>
<gene>
    <name evidence="7" type="ORF">QR680_012443</name>
</gene>
<dbReference type="Pfam" id="PF02291">
    <property type="entry name" value="TFIID-31kDa"/>
    <property type="match status" value="1"/>
</dbReference>
<comment type="caution">
    <text evidence="7">The sequence shown here is derived from an EMBL/GenBank/DDBJ whole genome shotgun (WGS) entry which is preliminary data.</text>
</comment>
<evidence type="ECO:0000256" key="1">
    <source>
        <dbReference type="ARBA" id="ARBA00004123"/>
    </source>
</evidence>
<dbReference type="Gene3D" id="1.10.20.10">
    <property type="entry name" value="Histone, subunit A"/>
    <property type="match status" value="1"/>
</dbReference>
<dbReference type="GO" id="GO:0000124">
    <property type="term" value="C:SAGA complex"/>
    <property type="evidence" value="ECO:0007669"/>
    <property type="project" value="TreeGrafter"/>
</dbReference>
<proteinExistence type="inferred from homology"/>
<keyword evidence="4" id="KW-0804">Transcription</keyword>
<dbReference type="InterPro" id="IPR009072">
    <property type="entry name" value="Histone-fold"/>
</dbReference>
<dbReference type="InterPro" id="IPR051431">
    <property type="entry name" value="TFIID_subunit_9"/>
</dbReference>
<protein>
    <recommendedName>
        <fullName evidence="9">Transcription initiation factor TFIID subunit 9</fullName>
    </recommendedName>
</protein>
<keyword evidence="8" id="KW-1185">Reference proteome</keyword>
<dbReference type="GO" id="GO:0005669">
    <property type="term" value="C:transcription factor TFIID complex"/>
    <property type="evidence" value="ECO:0007669"/>
    <property type="project" value="TreeGrafter"/>
</dbReference>
<dbReference type="InterPro" id="IPR003162">
    <property type="entry name" value="TFIID-31"/>
</dbReference>
<name>A0AA39I4K9_9BILA</name>
<evidence type="ECO:0000256" key="2">
    <source>
        <dbReference type="ARBA" id="ARBA00007646"/>
    </source>
</evidence>
<feature type="region of interest" description="Disordered" evidence="6">
    <location>
        <begin position="1"/>
        <end position="24"/>
    </location>
</feature>
<evidence type="ECO:0000313" key="8">
    <source>
        <dbReference type="Proteomes" id="UP001175271"/>
    </source>
</evidence>
<comment type="similarity">
    <text evidence="2">Belongs to the TAF9 family.</text>
</comment>
<evidence type="ECO:0000313" key="7">
    <source>
        <dbReference type="EMBL" id="KAK0416367.1"/>
    </source>
</evidence>
<dbReference type="PANTHER" id="PTHR48068">
    <property type="entry name" value="TAF9 RNA POLYMERASE II, TATA BOX-BINDING PROTEIN (TBP)-ASSOCIATED FACTOR"/>
    <property type="match status" value="1"/>
</dbReference>
<dbReference type="GO" id="GO:0051123">
    <property type="term" value="P:RNA polymerase II preinitiation complex assembly"/>
    <property type="evidence" value="ECO:0007669"/>
    <property type="project" value="TreeGrafter"/>
</dbReference>
<dbReference type="GO" id="GO:0046982">
    <property type="term" value="F:protein heterodimerization activity"/>
    <property type="evidence" value="ECO:0007669"/>
    <property type="project" value="InterPro"/>
</dbReference>
<evidence type="ECO:0000256" key="4">
    <source>
        <dbReference type="ARBA" id="ARBA00023163"/>
    </source>
</evidence>
<reference evidence="7" key="1">
    <citation type="submission" date="2023-06" db="EMBL/GenBank/DDBJ databases">
        <title>Genomic analysis of the entomopathogenic nematode Steinernema hermaphroditum.</title>
        <authorList>
            <person name="Schwarz E.M."/>
            <person name="Heppert J.K."/>
            <person name="Baniya A."/>
            <person name="Schwartz H.T."/>
            <person name="Tan C.-H."/>
            <person name="Antoshechkin I."/>
            <person name="Sternberg P.W."/>
            <person name="Goodrich-Blair H."/>
            <person name="Dillman A.R."/>
        </authorList>
    </citation>
    <scope>NUCLEOTIDE SEQUENCE</scope>
    <source>
        <strain evidence="7">PS9179</strain>
        <tissue evidence="7">Whole animal</tissue>
    </source>
</reference>
<comment type="subcellular location">
    <subcellularLocation>
        <location evidence="1">Nucleus</location>
    </subcellularLocation>
</comment>
<dbReference type="AlphaFoldDB" id="A0AA39I4K9"/>
<organism evidence="7 8">
    <name type="scientific">Steinernema hermaphroditum</name>
    <dbReference type="NCBI Taxonomy" id="289476"/>
    <lineage>
        <taxon>Eukaryota</taxon>
        <taxon>Metazoa</taxon>
        <taxon>Ecdysozoa</taxon>
        <taxon>Nematoda</taxon>
        <taxon>Chromadorea</taxon>
        <taxon>Rhabditida</taxon>
        <taxon>Tylenchina</taxon>
        <taxon>Panagrolaimomorpha</taxon>
        <taxon>Strongyloidoidea</taxon>
        <taxon>Steinernematidae</taxon>
        <taxon>Steinernema</taxon>
    </lineage>
</organism>
<evidence type="ECO:0000256" key="5">
    <source>
        <dbReference type="ARBA" id="ARBA00023242"/>
    </source>
</evidence>
<dbReference type="SUPFAM" id="SSF47113">
    <property type="entry name" value="Histone-fold"/>
    <property type="match status" value="1"/>
</dbReference>
<keyword evidence="3" id="KW-0805">Transcription regulation</keyword>